<organism evidence="1 2">
    <name type="scientific">Actinokineospora xionganensis</name>
    <dbReference type="NCBI Taxonomy" id="2684470"/>
    <lineage>
        <taxon>Bacteria</taxon>
        <taxon>Bacillati</taxon>
        <taxon>Actinomycetota</taxon>
        <taxon>Actinomycetes</taxon>
        <taxon>Pseudonocardiales</taxon>
        <taxon>Pseudonocardiaceae</taxon>
        <taxon>Actinokineospora</taxon>
    </lineage>
</organism>
<dbReference type="RefSeq" id="WP_187224382.1">
    <property type="nucleotide sequence ID" value="NZ_JABVED010000027.1"/>
</dbReference>
<comment type="caution">
    <text evidence="1">The sequence shown here is derived from an EMBL/GenBank/DDBJ whole genome shotgun (WGS) entry which is preliminary data.</text>
</comment>
<sequence length="175" mass="19653">MSDVTAASVPRPITYCERWNSVLRKPITVLSDEQANARHQSGELYTAVIGDLGKPELLIEVRLERDYVGVWFFDEDSTLRVLKYTFKRTSPDTMFMTKVGTWSYAEDARQDLRGAHTIESVHYQSDGTVRQESTDVVAAETTVSEYSGVSVDINAEPVPVFGQWDSLARRDRAGA</sequence>
<proteinExistence type="predicted"/>
<protein>
    <submittedName>
        <fullName evidence="1">Uncharacterized protein</fullName>
    </submittedName>
</protein>
<name>A0ABR7LFE1_9PSEU</name>
<dbReference type="EMBL" id="JABVED010000027">
    <property type="protein sequence ID" value="MBC6451308.1"/>
    <property type="molecule type" value="Genomic_DNA"/>
</dbReference>
<reference evidence="1 2" key="1">
    <citation type="submission" date="2020-06" db="EMBL/GenBank/DDBJ databases">
        <title>Actinokineospora xiongansis sp. nov., isolated from soil of Baiyangdian.</title>
        <authorList>
            <person name="Zhang X."/>
        </authorList>
    </citation>
    <scope>NUCLEOTIDE SEQUENCE [LARGE SCALE GENOMIC DNA]</scope>
    <source>
        <strain evidence="1 2">HBU206404</strain>
    </source>
</reference>
<evidence type="ECO:0000313" key="1">
    <source>
        <dbReference type="EMBL" id="MBC6451308.1"/>
    </source>
</evidence>
<keyword evidence="2" id="KW-1185">Reference proteome</keyword>
<gene>
    <name evidence="1" type="ORF">GPZ80_29525</name>
</gene>
<evidence type="ECO:0000313" key="2">
    <source>
        <dbReference type="Proteomes" id="UP000734823"/>
    </source>
</evidence>
<accession>A0ABR7LFE1</accession>
<dbReference type="Proteomes" id="UP000734823">
    <property type="component" value="Unassembled WGS sequence"/>
</dbReference>